<evidence type="ECO:0000256" key="2">
    <source>
        <dbReference type="ARBA" id="ARBA00021982"/>
    </source>
</evidence>
<dbReference type="Pfam" id="PF05192">
    <property type="entry name" value="MutS_III"/>
    <property type="match status" value="1"/>
</dbReference>
<dbReference type="InterPro" id="IPR007860">
    <property type="entry name" value="DNA_mmatch_repair_MutS_con_dom"/>
</dbReference>
<dbReference type="InterPro" id="IPR017261">
    <property type="entry name" value="DNA_mismatch_repair_MutS/MSH"/>
</dbReference>
<keyword evidence="6 9" id="KW-0238">DNA-binding</keyword>
<protein>
    <recommendedName>
        <fullName evidence="2 9">DNA mismatch repair protein MutS</fullName>
    </recommendedName>
</protein>
<dbReference type="AlphaFoldDB" id="A0A2A6RKY3"/>
<feature type="region of interest" description="Disordered" evidence="11">
    <location>
        <begin position="560"/>
        <end position="585"/>
    </location>
</feature>
<keyword evidence="14" id="KW-1185">Reference proteome</keyword>
<dbReference type="SUPFAM" id="SSF48334">
    <property type="entry name" value="DNA repair protein MutS, domain III"/>
    <property type="match status" value="1"/>
</dbReference>
<evidence type="ECO:0000256" key="10">
    <source>
        <dbReference type="RuleBase" id="RU003756"/>
    </source>
</evidence>
<organism evidence="13 14">
    <name type="scientific">Candidatus Viridilinea mediisalina</name>
    <dbReference type="NCBI Taxonomy" id="2024553"/>
    <lineage>
        <taxon>Bacteria</taxon>
        <taxon>Bacillati</taxon>
        <taxon>Chloroflexota</taxon>
        <taxon>Chloroflexia</taxon>
        <taxon>Chloroflexales</taxon>
        <taxon>Chloroflexineae</taxon>
        <taxon>Oscillochloridaceae</taxon>
        <taxon>Candidatus Viridilinea</taxon>
    </lineage>
</organism>
<dbReference type="PIRSF" id="PIRSF037677">
    <property type="entry name" value="DNA_mis_repair_Msh6"/>
    <property type="match status" value="1"/>
</dbReference>
<dbReference type="HAMAP" id="MF_00096">
    <property type="entry name" value="MutS"/>
    <property type="match status" value="1"/>
</dbReference>
<accession>A0A2A6RKY3</accession>
<dbReference type="Pfam" id="PF00488">
    <property type="entry name" value="MutS_V"/>
    <property type="match status" value="1"/>
</dbReference>
<keyword evidence="4 9" id="KW-0227">DNA damage</keyword>
<dbReference type="FunFam" id="3.40.50.300:FF:000870">
    <property type="entry name" value="MutS protein homolog 4"/>
    <property type="match status" value="1"/>
</dbReference>
<keyword evidence="5 9" id="KW-0067">ATP-binding</keyword>
<dbReference type="FunFam" id="1.10.1420.10:FF:000001">
    <property type="entry name" value="DNA mismatch repair protein MutS"/>
    <property type="match status" value="1"/>
</dbReference>
<evidence type="ECO:0000256" key="8">
    <source>
        <dbReference type="ARBA" id="ARBA00024647"/>
    </source>
</evidence>
<evidence type="ECO:0000256" key="11">
    <source>
        <dbReference type="SAM" id="MobiDB-lite"/>
    </source>
</evidence>
<dbReference type="PROSITE" id="PS00486">
    <property type="entry name" value="DNA_MISMATCH_REPAIR_2"/>
    <property type="match status" value="1"/>
</dbReference>
<dbReference type="GO" id="GO:0030983">
    <property type="term" value="F:mismatched DNA binding"/>
    <property type="evidence" value="ECO:0007669"/>
    <property type="project" value="InterPro"/>
</dbReference>
<dbReference type="Pfam" id="PF05190">
    <property type="entry name" value="MutS_IV"/>
    <property type="match status" value="1"/>
</dbReference>
<name>A0A2A6RKY3_9CHLR</name>
<dbReference type="InterPro" id="IPR007696">
    <property type="entry name" value="DNA_mismatch_repair_MutS_core"/>
</dbReference>
<dbReference type="InterPro" id="IPR007861">
    <property type="entry name" value="DNA_mismatch_repair_MutS_clamp"/>
</dbReference>
<comment type="caution">
    <text evidence="13">The sequence shown here is derived from an EMBL/GenBank/DDBJ whole genome shotgun (WGS) entry which is preliminary data.</text>
</comment>
<evidence type="ECO:0000256" key="7">
    <source>
        <dbReference type="ARBA" id="ARBA00023204"/>
    </source>
</evidence>
<evidence type="ECO:0000256" key="6">
    <source>
        <dbReference type="ARBA" id="ARBA00023125"/>
    </source>
</evidence>
<dbReference type="RefSeq" id="WP_097643664.1">
    <property type="nucleotide sequence ID" value="NZ_NQWI01000028.1"/>
</dbReference>
<dbReference type="InterPro" id="IPR005748">
    <property type="entry name" value="DNA_mismatch_repair_MutS"/>
</dbReference>
<dbReference type="Pfam" id="PF01624">
    <property type="entry name" value="MutS_I"/>
    <property type="match status" value="1"/>
</dbReference>
<dbReference type="InterPro" id="IPR045076">
    <property type="entry name" value="MutS"/>
</dbReference>
<dbReference type="Proteomes" id="UP000220527">
    <property type="component" value="Unassembled WGS sequence"/>
</dbReference>
<dbReference type="GO" id="GO:0006298">
    <property type="term" value="P:mismatch repair"/>
    <property type="evidence" value="ECO:0007669"/>
    <property type="project" value="UniProtKB-UniRule"/>
</dbReference>
<dbReference type="PANTHER" id="PTHR11361:SF34">
    <property type="entry name" value="DNA MISMATCH REPAIR PROTEIN MSH1, MITOCHONDRIAL"/>
    <property type="match status" value="1"/>
</dbReference>
<dbReference type="GO" id="GO:0005829">
    <property type="term" value="C:cytosol"/>
    <property type="evidence" value="ECO:0007669"/>
    <property type="project" value="TreeGrafter"/>
</dbReference>
<feature type="compositionally biased region" description="Pro residues" evidence="11">
    <location>
        <begin position="1004"/>
        <end position="1021"/>
    </location>
</feature>
<evidence type="ECO:0000256" key="3">
    <source>
        <dbReference type="ARBA" id="ARBA00022741"/>
    </source>
</evidence>
<dbReference type="InterPro" id="IPR027417">
    <property type="entry name" value="P-loop_NTPase"/>
</dbReference>
<feature type="compositionally biased region" description="Low complexity" evidence="11">
    <location>
        <begin position="978"/>
        <end position="990"/>
    </location>
</feature>
<dbReference type="Gene3D" id="3.40.1170.10">
    <property type="entry name" value="DNA repair protein MutS, domain I"/>
    <property type="match status" value="1"/>
</dbReference>
<reference evidence="14" key="1">
    <citation type="submission" date="2017-08" db="EMBL/GenBank/DDBJ databases">
        <authorList>
            <person name="Grouzdev D.S."/>
            <person name="Gaisin V.A."/>
            <person name="Rysina M.S."/>
            <person name="Gorlenko V.M."/>
        </authorList>
    </citation>
    <scope>NUCLEOTIDE SEQUENCE [LARGE SCALE GENOMIC DNA]</scope>
    <source>
        <strain evidence="14">Kir15-3F</strain>
    </source>
</reference>
<dbReference type="PANTHER" id="PTHR11361">
    <property type="entry name" value="DNA MISMATCH REPAIR PROTEIN MUTS FAMILY MEMBER"/>
    <property type="match status" value="1"/>
</dbReference>
<dbReference type="SMART" id="SM00534">
    <property type="entry name" value="MUTSac"/>
    <property type="match status" value="1"/>
</dbReference>
<keyword evidence="7 9" id="KW-0234">DNA repair</keyword>
<dbReference type="InterPro" id="IPR036187">
    <property type="entry name" value="DNA_mismatch_repair_MutS_sf"/>
</dbReference>
<dbReference type="SMART" id="SM00533">
    <property type="entry name" value="MUTSd"/>
    <property type="match status" value="1"/>
</dbReference>
<evidence type="ECO:0000256" key="9">
    <source>
        <dbReference type="HAMAP-Rule" id="MF_00096"/>
    </source>
</evidence>
<dbReference type="InterPro" id="IPR000432">
    <property type="entry name" value="DNA_mismatch_repair_MutS_C"/>
</dbReference>
<dbReference type="EMBL" id="NQWI01000028">
    <property type="protein sequence ID" value="PDW03500.1"/>
    <property type="molecule type" value="Genomic_DNA"/>
</dbReference>
<feature type="domain" description="DNA mismatch repair proteins mutS family" evidence="12">
    <location>
        <begin position="850"/>
        <end position="866"/>
    </location>
</feature>
<feature type="region of interest" description="Disordered" evidence="11">
    <location>
        <begin position="960"/>
        <end position="1021"/>
    </location>
</feature>
<comment type="similarity">
    <text evidence="1 9 10">Belongs to the DNA mismatch repair MutS family.</text>
</comment>
<dbReference type="GO" id="GO:0005524">
    <property type="term" value="F:ATP binding"/>
    <property type="evidence" value="ECO:0007669"/>
    <property type="project" value="UniProtKB-UniRule"/>
</dbReference>
<evidence type="ECO:0000259" key="12">
    <source>
        <dbReference type="PROSITE" id="PS00486"/>
    </source>
</evidence>
<dbReference type="InterPro" id="IPR007695">
    <property type="entry name" value="DNA_mismatch_repair_MutS-lik_N"/>
</dbReference>
<dbReference type="InterPro" id="IPR016151">
    <property type="entry name" value="DNA_mismatch_repair_MutS_N"/>
</dbReference>
<evidence type="ECO:0000313" key="14">
    <source>
        <dbReference type="Proteomes" id="UP000220527"/>
    </source>
</evidence>
<keyword evidence="3 9" id="KW-0547">Nucleotide-binding</keyword>
<comment type="function">
    <text evidence="8 9">This protein is involved in the repair of mismatches in DNA. It is possible that it carries out the mismatch recognition step. This protein has a weak ATPase activity.</text>
</comment>
<feature type="compositionally biased region" description="Basic and acidic residues" evidence="11">
    <location>
        <begin position="573"/>
        <end position="582"/>
    </location>
</feature>
<gene>
    <name evidence="9" type="primary">mutS</name>
    <name evidence="13" type="ORF">CJ255_08435</name>
</gene>
<evidence type="ECO:0000256" key="1">
    <source>
        <dbReference type="ARBA" id="ARBA00006271"/>
    </source>
</evidence>
<dbReference type="CDD" id="cd03284">
    <property type="entry name" value="ABC_MutS1"/>
    <property type="match status" value="1"/>
</dbReference>
<dbReference type="OrthoDB" id="9802448at2"/>
<dbReference type="NCBIfam" id="NF003810">
    <property type="entry name" value="PRK05399.1"/>
    <property type="match status" value="1"/>
</dbReference>
<feature type="binding site" evidence="9">
    <location>
        <begin position="776"/>
        <end position="783"/>
    </location>
    <ligand>
        <name>ATP</name>
        <dbReference type="ChEBI" id="CHEBI:30616"/>
    </ligand>
</feature>
<feature type="compositionally biased region" description="Pro residues" evidence="11">
    <location>
        <begin position="514"/>
        <end position="544"/>
    </location>
</feature>
<proteinExistence type="inferred from homology"/>
<dbReference type="GO" id="GO:0140664">
    <property type="term" value="F:ATP-dependent DNA damage sensor activity"/>
    <property type="evidence" value="ECO:0007669"/>
    <property type="project" value="InterPro"/>
</dbReference>
<dbReference type="SUPFAM" id="SSF55271">
    <property type="entry name" value="DNA repair protein MutS, domain I"/>
    <property type="match status" value="1"/>
</dbReference>
<feature type="region of interest" description="Disordered" evidence="11">
    <location>
        <begin position="470"/>
        <end position="548"/>
    </location>
</feature>
<dbReference type="SUPFAM" id="SSF53150">
    <property type="entry name" value="DNA repair protein MutS, domain II"/>
    <property type="match status" value="1"/>
</dbReference>
<dbReference type="SUPFAM" id="SSF52540">
    <property type="entry name" value="P-loop containing nucleoside triphosphate hydrolases"/>
    <property type="match status" value="1"/>
</dbReference>
<evidence type="ECO:0000256" key="4">
    <source>
        <dbReference type="ARBA" id="ARBA00022763"/>
    </source>
</evidence>
<dbReference type="Gene3D" id="1.10.1420.10">
    <property type="match status" value="2"/>
</dbReference>
<evidence type="ECO:0000256" key="5">
    <source>
        <dbReference type="ARBA" id="ARBA00022840"/>
    </source>
</evidence>
<dbReference type="GO" id="GO:0003684">
    <property type="term" value="F:damaged DNA binding"/>
    <property type="evidence" value="ECO:0007669"/>
    <property type="project" value="UniProtKB-UniRule"/>
</dbReference>
<sequence>MAKLELHAWYRQFRKLKDQAADAILLFRFGDFYETFDDDAKLIAELLDVTLTRKDYAVDRSQPKDRQKLYTPMAGMPYHAVERYVSDLVSRGYRVAIAEQLTETESSRNDTRPRSIFAAGIQPVAAGELERKMVHRAIVRVITPGTVIDASMLTAHANNYLAAAIVEGDGVGLAYADLSTGEFAAGEFHGERCAIQLQGELARLQAAEILVPDLPELRLPNLAPAQASLTQDLAPMTKDERDMLLPHERVARRIEGASTARWSHGQVTAWPVWRWELREAQEVLLRQLRVASLAAFGLAERPLATRAAGALVQYVHETQRHQAAQLSNLRVYTTGSFMLLDPQTRRNLELLEPSRQGAKTTLISVLDRTRTPMGARLLRRWLAQPLLELAPLQARQAAVATLVEDSLMRAELREALGAIGDMERAINRIAQGSSVATPRDLVQLRTSLRAIPAVLAALGGRGAGLLPEEHREQGTENGEQRTENRTQSTGGGSQDDDDLFGDDDHSETQTHSPIPAPHSPLPTPRSPLPAPRSPLPAPRSPQPDPCSDILDLLERALDDDPPALLGASNYLRSSEEGGERPRRVIRPGYEQRIDERVRLSRHAQEYLDRLEAKERERTGIKSLKVGYNNVFGYFIEVSRTTDEQLIPKDYERKQTLVAAERYVTRQLKEWESVINEARLQLVELERDAFGRLCNELSGGLERLRSTSRALAHLDTLAALAEAAVRGRYVRPTLNEGTALQIVAGRHPVVEQVLNDRFVANDLTLASASEQLLIITGPNMSGKSTVLRQVALIVLMAQIGSFVPAEAAEVGLVDRIFTRIGAQDDIATGQSTFMVEMTETAALLLQSTPRSLIILDEVGRGTSTYDGMAIARAVVEYIHNEPRLGCRTLFATHYHELTALEQELARLRNYHMAAIEQAGQVVFLHELRRGSADRSYGIHVAELAGIPREVITRASALLSELEGQRPQRQPSPEQEEQEAAQQNAPCAQEQPSSEHAQEVAQENAPPHPPPPPPAPAFAPIAPPDLATGQLSLFDLAPNPVLTYLRRLNLNEITPLEAMMKLHELQKLAGSE</sequence>
<dbReference type="Gene3D" id="3.40.50.300">
    <property type="entry name" value="P-loop containing nucleotide triphosphate hydrolases"/>
    <property type="match status" value="1"/>
</dbReference>
<dbReference type="InterPro" id="IPR036678">
    <property type="entry name" value="MutS_con_dom_sf"/>
</dbReference>
<dbReference type="Pfam" id="PF05188">
    <property type="entry name" value="MutS_II"/>
    <property type="match status" value="2"/>
</dbReference>
<dbReference type="Gene3D" id="3.30.420.110">
    <property type="entry name" value="MutS, connector domain"/>
    <property type="match status" value="1"/>
</dbReference>
<feature type="compositionally biased region" description="Basic and acidic residues" evidence="11">
    <location>
        <begin position="470"/>
        <end position="484"/>
    </location>
</feature>
<evidence type="ECO:0000313" key="13">
    <source>
        <dbReference type="EMBL" id="PDW03500.1"/>
    </source>
</evidence>